<gene>
    <name evidence="1" type="ORF">GRF59_05430</name>
</gene>
<name>A0A7X3IIB2_9BACL</name>
<sequence>MNYNQQSFQDGEHPFLKINGTVRSVNIPSELRGNISIEELFQVLQSGQKYQDLQGKTDHMDLLGEKATKIEQLEKKLLEMTQRLELRDVLIAKQRTLIDTLLGENLEGSFDSPSFPDDFRYYDDTVGGLGGNQVQEIVNQLAANEIGLGEFSYVFAGNTAVIRMNDGGRIVTVVAQDFYEAEEK</sequence>
<organism evidence="1 2">
    <name type="scientific">Paenibacillus dendrobii</name>
    <dbReference type="NCBI Taxonomy" id="2691084"/>
    <lineage>
        <taxon>Bacteria</taxon>
        <taxon>Bacillati</taxon>
        <taxon>Bacillota</taxon>
        <taxon>Bacilli</taxon>
        <taxon>Bacillales</taxon>
        <taxon>Paenibacillaceae</taxon>
        <taxon>Paenibacillus</taxon>
    </lineage>
</organism>
<accession>A0A7X3IIB2</accession>
<protein>
    <submittedName>
        <fullName evidence="1">Uncharacterized protein</fullName>
    </submittedName>
</protein>
<evidence type="ECO:0000313" key="1">
    <source>
        <dbReference type="EMBL" id="MWV43065.1"/>
    </source>
</evidence>
<dbReference type="Proteomes" id="UP000460318">
    <property type="component" value="Unassembled WGS sequence"/>
</dbReference>
<keyword evidence="2" id="KW-1185">Reference proteome</keyword>
<dbReference type="EMBL" id="WUBI01000001">
    <property type="protein sequence ID" value="MWV43065.1"/>
    <property type="molecule type" value="Genomic_DNA"/>
</dbReference>
<proteinExistence type="predicted"/>
<comment type="caution">
    <text evidence="1">The sequence shown here is derived from an EMBL/GenBank/DDBJ whole genome shotgun (WGS) entry which is preliminary data.</text>
</comment>
<dbReference type="RefSeq" id="WP_160496613.1">
    <property type="nucleotide sequence ID" value="NZ_WUBI01000001.1"/>
</dbReference>
<reference evidence="1 2" key="1">
    <citation type="submission" date="2019-12" db="EMBL/GenBank/DDBJ databases">
        <title>Paenibacillus sp. nov., an endophytic bacterium isolated from the stem of Dendrobium.</title>
        <authorList>
            <person name="Zhao R."/>
        </authorList>
    </citation>
    <scope>NUCLEOTIDE SEQUENCE [LARGE SCALE GENOMIC DNA]</scope>
    <source>
        <strain evidence="1 2">HJL G12</strain>
    </source>
</reference>
<evidence type="ECO:0000313" key="2">
    <source>
        <dbReference type="Proteomes" id="UP000460318"/>
    </source>
</evidence>
<dbReference type="AlphaFoldDB" id="A0A7X3IIB2"/>